<dbReference type="NCBIfam" id="TIGR03831">
    <property type="entry name" value="YgiT_finger"/>
    <property type="match status" value="1"/>
</dbReference>
<sequence length="99" mass="11068">MRKYNEPQSMLPCSDCSIGMMHKTQVTYFTWLADELITVPDFPAWICDVCGKREYDVEALNRLALLLSPLPPKMQTSKPKKAPAKSDSPQASAQPPSPE</sequence>
<dbReference type="EMBL" id="QUMS01000004">
    <property type="protein sequence ID" value="REG06140.1"/>
    <property type="molecule type" value="Genomic_DNA"/>
</dbReference>
<dbReference type="Gene3D" id="3.10.20.860">
    <property type="match status" value="1"/>
</dbReference>
<organism evidence="2 3">
    <name type="scientific">Pelolinea submarina</name>
    <dbReference type="NCBI Taxonomy" id="913107"/>
    <lineage>
        <taxon>Bacteria</taxon>
        <taxon>Bacillati</taxon>
        <taxon>Chloroflexota</taxon>
        <taxon>Anaerolineae</taxon>
        <taxon>Anaerolineales</taxon>
        <taxon>Anaerolineaceae</taxon>
        <taxon>Pelolinea</taxon>
    </lineage>
</organism>
<keyword evidence="3" id="KW-1185">Reference proteome</keyword>
<evidence type="ECO:0000313" key="3">
    <source>
        <dbReference type="Proteomes" id="UP000256388"/>
    </source>
</evidence>
<evidence type="ECO:0000256" key="1">
    <source>
        <dbReference type="SAM" id="MobiDB-lite"/>
    </source>
</evidence>
<name>A0A3E0A5V8_9CHLR</name>
<gene>
    <name evidence="2" type="ORF">DFR64_2570</name>
</gene>
<dbReference type="InterPro" id="IPR022453">
    <property type="entry name" value="Znf_MqsA-type"/>
</dbReference>
<protein>
    <submittedName>
        <fullName evidence="2">YgiT-type zinc finger domain-containing protein</fullName>
    </submittedName>
</protein>
<accession>A0A3E0A5V8</accession>
<proteinExistence type="predicted"/>
<comment type="caution">
    <text evidence="2">The sequence shown here is derived from an EMBL/GenBank/DDBJ whole genome shotgun (WGS) entry which is preliminary data.</text>
</comment>
<reference evidence="2 3" key="1">
    <citation type="submission" date="2018-08" db="EMBL/GenBank/DDBJ databases">
        <title>Genomic Encyclopedia of Type Strains, Phase IV (KMG-IV): sequencing the most valuable type-strain genomes for metagenomic binning, comparative biology and taxonomic classification.</title>
        <authorList>
            <person name="Goeker M."/>
        </authorList>
    </citation>
    <scope>NUCLEOTIDE SEQUENCE [LARGE SCALE GENOMIC DNA]</scope>
    <source>
        <strain evidence="2 3">DSM 23923</strain>
    </source>
</reference>
<dbReference type="Proteomes" id="UP000256388">
    <property type="component" value="Unassembled WGS sequence"/>
</dbReference>
<dbReference type="AlphaFoldDB" id="A0A3E0A5V8"/>
<feature type="region of interest" description="Disordered" evidence="1">
    <location>
        <begin position="70"/>
        <end position="99"/>
    </location>
</feature>
<feature type="compositionally biased region" description="Low complexity" evidence="1">
    <location>
        <begin position="85"/>
        <end position="99"/>
    </location>
</feature>
<evidence type="ECO:0000313" key="2">
    <source>
        <dbReference type="EMBL" id="REG06140.1"/>
    </source>
</evidence>